<evidence type="ECO:0000313" key="2">
    <source>
        <dbReference type="Proteomes" id="UP000626109"/>
    </source>
</evidence>
<protein>
    <submittedName>
        <fullName evidence="1">Uncharacterized protein</fullName>
    </submittedName>
</protein>
<sequence length="117" mass="12256">MESWPDKQPCPGSMAESLDGLDMGTTWSLRPGGWPCKAAVFGFIGFGGPREVPAAAPKLAVRGLPPACATAGTAPKSQLVNYAFVIFWQSQRAAARFLGCLKGIINVGAPCCNLEVC</sequence>
<dbReference type="Proteomes" id="UP000626109">
    <property type="component" value="Unassembled WGS sequence"/>
</dbReference>
<proteinExistence type="predicted"/>
<comment type="caution">
    <text evidence="1">The sequence shown here is derived from an EMBL/GenBank/DDBJ whole genome shotgun (WGS) entry which is preliminary data.</text>
</comment>
<name>A0A813LY61_POLGL</name>
<dbReference type="EMBL" id="CAJNNW010036907">
    <property type="protein sequence ID" value="CAE8738221.1"/>
    <property type="molecule type" value="Genomic_DNA"/>
</dbReference>
<organism evidence="1 2">
    <name type="scientific">Polarella glacialis</name>
    <name type="common">Dinoflagellate</name>
    <dbReference type="NCBI Taxonomy" id="89957"/>
    <lineage>
        <taxon>Eukaryota</taxon>
        <taxon>Sar</taxon>
        <taxon>Alveolata</taxon>
        <taxon>Dinophyceae</taxon>
        <taxon>Suessiales</taxon>
        <taxon>Suessiaceae</taxon>
        <taxon>Polarella</taxon>
    </lineage>
</organism>
<gene>
    <name evidence="1" type="ORF">PGLA2088_LOCUS49099</name>
</gene>
<evidence type="ECO:0000313" key="1">
    <source>
        <dbReference type="EMBL" id="CAE8738221.1"/>
    </source>
</evidence>
<reference evidence="1" key="1">
    <citation type="submission" date="2021-02" db="EMBL/GenBank/DDBJ databases">
        <authorList>
            <person name="Dougan E. K."/>
            <person name="Rhodes N."/>
            <person name="Thang M."/>
            <person name="Chan C."/>
        </authorList>
    </citation>
    <scope>NUCLEOTIDE SEQUENCE</scope>
</reference>
<dbReference type="AlphaFoldDB" id="A0A813LY61"/>
<accession>A0A813LY61</accession>